<comment type="caution">
    <text evidence="3">The sequence shown here is derived from an EMBL/GenBank/DDBJ whole genome shotgun (WGS) entry which is preliminary data.</text>
</comment>
<protein>
    <submittedName>
        <fullName evidence="3">Uncharacterized protein</fullName>
    </submittedName>
</protein>
<evidence type="ECO:0000313" key="3">
    <source>
        <dbReference type="EMBL" id="PWK56564.1"/>
    </source>
</evidence>
<feature type="compositionally biased region" description="Basic and acidic residues" evidence="1">
    <location>
        <begin position="13"/>
        <end position="28"/>
    </location>
</feature>
<dbReference type="EMBL" id="QGGV01000004">
    <property type="protein sequence ID" value="PWK56564.1"/>
    <property type="molecule type" value="Genomic_DNA"/>
</dbReference>
<keyword evidence="2" id="KW-0472">Membrane</keyword>
<keyword evidence="4" id="KW-1185">Reference proteome</keyword>
<evidence type="ECO:0000313" key="4">
    <source>
        <dbReference type="Proteomes" id="UP000245390"/>
    </source>
</evidence>
<dbReference type="AlphaFoldDB" id="A0A316G6M6"/>
<evidence type="ECO:0000256" key="1">
    <source>
        <dbReference type="SAM" id="MobiDB-lite"/>
    </source>
</evidence>
<organism evidence="3 4">
    <name type="scientific">Silicimonas algicola</name>
    <dbReference type="NCBI Taxonomy" id="1826607"/>
    <lineage>
        <taxon>Bacteria</taxon>
        <taxon>Pseudomonadati</taxon>
        <taxon>Pseudomonadota</taxon>
        <taxon>Alphaproteobacteria</taxon>
        <taxon>Rhodobacterales</taxon>
        <taxon>Paracoccaceae</taxon>
    </lineage>
</organism>
<dbReference type="Proteomes" id="UP000245390">
    <property type="component" value="Unassembled WGS sequence"/>
</dbReference>
<sequence length="56" mass="6203">MKDPFHSPLDYPEAPRQENKAEADDPPFREPGTNRFSAVLVVITIGFAVAYIVGDL</sequence>
<reference evidence="3 4" key="1">
    <citation type="submission" date="2018-05" db="EMBL/GenBank/DDBJ databases">
        <title>Genomic Encyclopedia of Type Strains, Phase IV (KMG-IV): sequencing the most valuable type-strain genomes for metagenomic binning, comparative biology and taxonomic classification.</title>
        <authorList>
            <person name="Goeker M."/>
        </authorList>
    </citation>
    <scope>NUCLEOTIDE SEQUENCE [LARGE SCALE GENOMIC DNA]</scope>
    <source>
        <strain evidence="3 4">DSM 103371</strain>
    </source>
</reference>
<accession>A0A316G6M6</accession>
<proteinExistence type="predicted"/>
<name>A0A316G6M6_9RHOB</name>
<feature type="region of interest" description="Disordered" evidence="1">
    <location>
        <begin position="1"/>
        <end position="32"/>
    </location>
</feature>
<dbReference type="RefSeq" id="WP_164721782.1">
    <property type="nucleotide sequence ID" value="NZ_CP034588.1"/>
</dbReference>
<keyword evidence="2" id="KW-0812">Transmembrane</keyword>
<gene>
    <name evidence="3" type="ORF">C8D95_104237</name>
</gene>
<feature type="transmembrane region" description="Helical" evidence="2">
    <location>
        <begin position="36"/>
        <end position="54"/>
    </location>
</feature>
<keyword evidence="2" id="KW-1133">Transmembrane helix</keyword>
<evidence type="ECO:0000256" key="2">
    <source>
        <dbReference type="SAM" id="Phobius"/>
    </source>
</evidence>